<protein>
    <submittedName>
        <fullName evidence="2">Uncharacterized protein</fullName>
    </submittedName>
</protein>
<name>A0ABD0N089_CIRMR</name>
<evidence type="ECO:0000313" key="2">
    <source>
        <dbReference type="EMBL" id="KAL0154695.1"/>
    </source>
</evidence>
<gene>
    <name evidence="2" type="ORF">M9458_048958</name>
</gene>
<keyword evidence="3" id="KW-1185">Reference proteome</keyword>
<dbReference type="Proteomes" id="UP001529510">
    <property type="component" value="Unassembled WGS sequence"/>
</dbReference>
<organism evidence="2 3">
    <name type="scientific">Cirrhinus mrigala</name>
    <name type="common">Mrigala</name>
    <dbReference type="NCBI Taxonomy" id="683832"/>
    <lineage>
        <taxon>Eukaryota</taxon>
        <taxon>Metazoa</taxon>
        <taxon>Chordata</taxon>
        <taxon>Craniata</taxon>
        <taxon>Vertebrata</taxon>
        <taxon>Euteleostomi</taxon>
        <taxon>Actinopterygii</taxon>
        <taxon>Neopterygii</taxon>
        <taxon>Teleostei</taxon>
        <taxon>Ostariophysi</taxon>
        <taxon>Cypriniformes</taxon>
        <taxon>Cyprinidae</taxon>
        <taxon>Labeoninae</taxon>
        <taxon>Labeonini</taxon>
        <taxon>Cirrhinus</taxon>
    </lineage>
</organism>
<accession>A0ABD0N089</accession>
<comment type="caution">
    <text evidence="2">The sequence shown here is derived from an EMBL/GenBank/DDBJ whole genome shotgun (WGS) entry which is preliminary data.</text>
</comment>
<feature type="region of interest" description="Disordered" evidence="1">
    <location>
        <begin position="68"/>
        <end position="87"/>
    </location>
</feature>
<dbReference type="AlphaFoldDB" id="A0ABD0N089"/>
<evidence type="ECO:0000256" key="1">
    <source>
        <dbReference type="SAM" id="MobiDB-lite"/>
    </source>
</evidence>
<reference evidence="2 3" key="1">
    <citation type="submission" date="2024-05" db="EMBL/GenBank/DDBJ databases">
        <title>Genome sequencing and assembly of Indian major carp, Cirrhinus mrigala (Hamilton, 1822).</title>
        <authorList>
            <person name="Mohindra V."/>
            <person name="Chowdhury L.M."/>
            <person name="Lal K."/>
            <person name="Jena J.K."/>
        </authorList>
    </citation>
    <scope>NUCLEOTIDE SEQUENCE [LARGE SCALE GENOMIC DNA]</scope>
    <source>
        <strain evidence="2">CM1030</strain>
        <tissue evidence="2">Blood</tissue>
    </source>
</reference>
<proteinExistence type="predicted"/>
<sequence>MAKAQLMNINQRAFAVVASVDSQTGHSTESSRTGGHKLRILSRPVHPVKRKGEDTLKEPFSHLSHRLSVRNGQEKQKQTSLNWSKARPPVQRSYKRIAVSQELQRRVKCVQTGKNVIVWERK</sequence>
<evidence type="ECO:0000313" key="3">
    <source>
        <dbReference type="Proteomes" id="UP001529510"/>
    </source>
</evidence>
<dbReference type="EMBL" id="JAMKFB020000025">
    <property type="protein sequence ID" value="KAL0154695.1"/>
    <property type="molecule type" value="Genomic_DNA"/>
</dbReference>